<comment type="pathway">
    <text evidence="4">Glycan metabolism; N-glycan degradation.</text>
</comment>
<dbReference type="Pfam" id="PF00703">
    <property type="entry name" value="Glyco_hydro_2"/>
    <property type="match status" value="1"/>
</dbReference>
<evidence type="ECO:0000256" key="1">
    <source>
        <dbReference type="ARBA" id="ARBA00000829"/>
    </source>
</evidence>
<keyword evidence="8 16" id="KW-0732">Signal</keyword>
<comment type="similarity">
    <text evidence="13">Belongs to the glycosyl hydrolase 2 family. Beta-mannosidase B subfamily.</text>
</comment>
<evidence type="ECO:0000256" key="12">
    <source>
        <dbReference type="ARBA" id="ARBA00023295"/>
    </source>
</evidence>
<feature type="domain" description="Beta-mannosidase Ig-fold" evidence="18">
    <location>
        <begin position="783"/>
        <end position="858"/>
    </location>
</feature>
<evidence type="ECO:0000256" key="2">
    <source>
        <dbReference type="ARBA" id="ARBA00004371"/>
    </source>
</evidence>
<dbReference type="RefSeq" id="WP_079556063.1">
    <property type="nucleotide sequence ID" value="NZ_CP021904.1"/>
</dbReference>
<feature type="domain" description="Glycoside hydrolase family 2 immunoglobulin-like beta-sandwich" evidence="17">
    <location>
        <begin position="222"/>
        <end position="326"/>
    </location>
</feature>
<dbReference type="InterPro" id="IPR008979">
    <property type="entry name" value="Galactose-bd-like_sf"/>
</dbReference>
<evidence type="ECO:0000256" key="16">
    <source>
        <dbReference type="SAM" id="SignalP"/>
    </source>
</evidence>
<dbReference type="GO" id="GO:0006516">
    <property type="term" value="P:glycoprotein catabolic process"/>
    <property type="evidence" value="ECO:0007669"/>
    <property type="project" value="TreeGrafter"/>
</dbReference>
<sequence length="860" mass="100054">MIRKITLAITTALGALFFLSCETSKENLPMVIEISQNWTFTQNGQDNWMPAAVPGTVHTDLMNNGIIEDPHYRLNENDVQWIENEDWIYQTTFKVDSEILDSDVIKMNFKGLDTYADVFLNNNKILSANNMFVGYSVDVKEHLTEGVNTLRVYFHSPVRVGMKKLQQVDYYIPSINEQAPDDKRTSVFTRKAPFHYGWDWGPRLVTSGIWRPIYLKAWNQAKIEDAYFHTTSANSDLAKITGHVELNVLNKGTHQVQLIINGQKSGVDIQTELEEGKHQIPFNFEIENPNLWWTNGLGEPYLYKFELRLVQDNLIIDKYDLNYGVRTLRLVQEPDELGRSFYFELNGVPVFMKGANVIPSETLTPSVTPEVYERLLKNTVDANMNMLRVWGGAIYEEDLFYELCDQNGILIWQDFMFACNLQPGDEAHLENIRKEAVYNVKRLRNHACIALWCGNNENLHGWHEWGWKEMYEPDVRDFMWRTYERIWHEILPEVVAKYDPKNSYWSSSPMAYGNQKADRKSGDEHDWTIWFGQEPFTSYGKNVPRFVSEYGMQAFPGMHTISDFSVEEDWDIHSEVMRHRQRGTMEYIEPGFDGNDMIKRYMERYYNVPDNFEDFVYVSQIMHAKCYRTALEAHRRNMPHCMGSLYWQINDSWPTISWATVDYYGRWKAAHYAVRKANEEIIISAEVDGNAGRIYVVSDRLTPVENARLHIKIMDFFGREIFSTSQNLTVKANTTMMVMENDIRELQQHANLASTVVSMKLTDGSTTLADNIFYFHKPKDLLLPEANITWSSEKTTDGYTITVTTDNLAKNLFFDTPYGDVFFTDNFFDLLPGESKTIELITKYDINLNEKLKIKHLNGL</sequence>
<dbReference type="FunFam" id="3.20.20.80:FF:000050">
    <property type="entry name" value="Beta-mannosidase B"/>
    <property type="match status" value="1"/>
</dbReference>
<dbReference type="FunFam" id="2.60.120.260:FF:000060">
    <property type="entry name" value="Probable beta-mannosidase"/>
    <property type="match status" value="1"/>
</dbReference>
<dbReference type="Gene3D" id="2.60.40.10">
    <property type="entry name" value="Immunoglobulins"/>
    <property type="match status" value="3"/>
</dbReference>
<dbReference type="Gene3D" id="3.20.20.80">
    <property type="entry name" value="Glycosidases"/>
    <property type="match status" value="1"/>
</dbReference>
<dbReference type="InterPro" id="IPR017853">
    <property type="entry name" value="GH"/>
</dbReference>
<dbReference type="GO" id="GO:0005975">
    <property type="term" value="P:carbohydrate metabolic process"/>
    <property type="evidence" value="ECO:0007669"/>
    <property type="project" value="InterPro"/>
</dbReference>
<keyword evidence="22" id="KW-1185">Reference proteome</keyword>
<dbReference type="GO" id="GO:0005576">
    <property type="term" value="C:extracellular region"/>
    <property type="evidence" value="ECO:0007669"/>
    <property type="project" value="UniProtKB-SubCell"/>
</dbReference>
<proteinExistence type="inferred from homology"/>
<evidence type="ECO:0000313" key="22">
    <source>
        <dbReference type="Proteomes" id="UP000191055"/>
    </source>
</evidence>
<keyword evidence="10" id="KW-0325">Glycoprotein</keyword>
<dbReference type="PANTHER" id="PTHR43730">
    <property type="entry name" value="BETA-MANNOSIDASE"/>
    <property type="match status" value="1"/>
</dbReference>
<evidence type="ECO:0000313" key="21">
    <source>
        <dbReference type="EMBL" id="SKB34891.1"/>
    </source>
</evidence>
<evidence type="ECO:0000256" key="4">
    <source>
        <dbReference type="ARBA" id="ARBA00004740"/>
    </source>
</evidence>
<dbReference type="EMBL" id="FUYV01000001">
    <property type="protein sequence ID" value="SKB34891.1"/>
    <property type="molecule type" value="Genomic_DNA"/>
</dbReference>
<comment type="catalytic activity">
    <reaction evidence="1">
        <text>Hydrolysis of terminal, non-reducing beta-D-mannose residues in beta-D-mannosides.</text>
        <dbReference type="EC" id="3.2.1.25"/>
    </reaction>
</comment>
<dbReference type="InterPro" id="IPR036156">
    <property type="entry name" value="Beta-gal/glucu_dom_sf"/>
</dbReference>
<evidence type="ECO:0000256" key="10">
    <source>
        <dbReference type="ARBA" id="ARBA00023180"/>
    </source>
</evidence>
<dbReference type="Pfam" id="PF22666">
    <property type="entry name" value="Glyco_hydro_2_N2"/>
    <property type="match status" value="1"/>
</dbReference>
<dbReference type="InterPro" id="IPR041625">
    <property type="entry name" value="Beta-mannosidase_Ig"/>
</dbReference>
<evidence type="ECO:0000256" key="6">
    <source>
        <dbReference type="ARBA" id="ARBA00012754"/>
    </source>
</evidence>
<dbReference type="KEGG" id="asx:CDL62_05760"/>
<keyword evidence="11" id="KW-0458">Lysosome</keyword>
<dbReference type="Pfam" id="PF17753">
    <property type="entry name" value="Ig_mannosidase"/>
    <property type="match status" value="1"/>
</dbReference>
<protein>
    <recommendedName>
        <fullName evidence="14">Beta-mannosidase B</fullName>
        <ecNumber evidence="6">3.2.1.25</ecNumber>
    </recommendedName>
    <alternativeName>
        <fullName evidence="15">Mannanase B</fullName>
    </alternativeName>
</protein>
<dbReference type="InterPro" id="IPR054593">
    <property type="entry name" value="Beta-mannosidase-like_N2"/>
</dbReference>
<feature type="domain" description="Mannosidase Ig/CBM-like" evidence="19">
    <location>
        <begin position="693"/>
        <end position="780"/>
    </location>
</feature>
<evidence type="ECO:0000256" key="15">
    <source>
        <dbReference type="ARBA" id="ARBA00041614"/>
    </source>
</evidence>
<evidence type="ECO:0000256" key="9">
    <source>
        <dbReference type="ARBA" id="ARBA00022801"/>
    </source>
</evidence>
<accession>A0A1T5AIR1</accession>
<keyword evidence="12" id="KW-0326">Glycosidase</keyword>
<evidence type="ECO:0000259" key="17">
    <source>
        <dbReference type="Pfam" id="PF00703"/>
    </source>
</evidence>
<evidence type="ECO:0000259" key="18">
    <source>
        <dbReference type="Pfam" id="PF17753"/>
    </source>
</evidence>
<feature type="chain" id="PRO_5010575784" description="Beta-mannosidase B" evidence="16">
    <location>
        <begin position="21"/>
        <end position="860"/>
    </location>
</feature>
<dbReference type="InterPro" id="IPR013783">
    <property type="entry name" value="Ig-like_fold"/>
</dbReference>
<evidence type="ECO:0000256" key="11">
    <source>
        <dbReference type="ARBA" id="ARBA00023228"/>
    </source>
</evidence>
<organism evidence="21 22">
    <name type="scientific">Alkalitalea saponilacus</name>
    <dbReference type="NCBI Taxonomy" id="889453"/>
    <lineage>
        <taxon>Bacteria</taxon>
        <taxon>Pseudomonadati</taxon>
        <taxon>Bacteroidota</taxon>
        <taxon>Bacteroidia</taxon>
        <taxon>Marinilabiliales</taxon>
        <taxon>Marinilabiliaceae</taxon>
        <taxon>Alkalitalea</taxon>
    </lineage>
</organism>
<name>A0A1T5AIR1_9BACT</name>
<dbReference type="Gene3D" id="2.60.120.260">
    <property type="entry name" value="Galactose-binding domain-like"/>
    <property type="match status" value="1"/>
</dbReference>
<evidence type="ECO:0000256" key="14">
    <source>
        <dbReference type="ARBA" id="ARBA00041069"/>
    </source>
</evidence>
<dbReference type="GO" id="GO:0004567">
    <property type="term" value="F:beta-mannosidase activity"/>
    <property type="evidence" value="ECO:0007669"/>
    <property type="project" value="UniProtKB-EC"/>
</dbReference>
<evidence type="ECO:0000259" key="20">
    <source>
        <dbReference type="Pfam" id="PF22666"/>
    </source>
</evidence>
<comment type="subunit">
    <text evidence="5">Homodimer.</text>
</comment>
<dbReference type="STRING" id="889453.SAMN03080601_00287"/>
<dbReference type="InterPro" id="IPR041447">
    <property type="entry name" value="Mannosidase_ig"/>
</dbReference>
<dbReference type="OrthoDB" id="9801077at2"/>
<dbReference type="PROSITE" id="PS51257">
    <property type="entry name" value="PROKAR_LIPOPROTEIN"/>
    <property type="match status" value="1"/>
</dbReference>
<dbReference type="PANTHER" id="PTHR43730:SF1">
    <property type="entry name" value="BETA-MANNOSIDASE"/>
    <property type="match status" value="1"/>
</dbReference>
<evidence type="ECO:0000256" key="8">
    <source>
        <dbReference type="ARBA" id="ARBA00022729"/>
    </source>
</evidence>
<evidence type="ECO:0000259" key="19">
    <source>
        <dbReference type="Pfam" id="PF17786"/>
    </source>
</evidence>
<dbReference type="SUPFAM" id="SSF51445">
    <property type="entry name" value="(Trans)glycosidases"/>
    <property type="match status" value="1"/>
</dbReference>
<dbReference type="Proteomes" id="UP000191055">
    <property type="component" value="Unassembled WGS sequence"/>
</dbReference>
<dbReference type="SUPFAM" id="SSF49303">
    <property type="entry name" value="beta-Galactosidase/glucuronidase domain"/>
    <property type="match status" value="3"/>
</dbReference>
<evidence type="ECO:0000256" key="7">
    <source>
        <dbReference type="ARBA" id="ARBA00022525"/>
    </source>
</evidence>
<dbReference type="GO" id="GO:0005764">
    <property type="term" value="C:lysosome"/>
    <property type="evidence" value="ECO:0007669"/>
    <property type="project" value="UniProtKB-SubCell"/>
</dbReference>
<gene>
    <name evidence="21" type="ORF">SAMN03080601_00287</name>
</gene>
<comment type="subcellular location">
    <subcellularLocation>
        <location evidence="2">Lysosome</location>
    </subcellularLocation>
    <subcellularLocation>
        <location evidence="3">Secreted</location>
    </subcellularLocation>
</comment>
<feature type="signal peptide" evidence="16">
    <location>
        <begin position="1"/>
        <end position="20"/>
    </location>
</feature>
<dbReference type="InterPro" id="IPR050887">
    <property type="entry name" value="Beta-mannosidase_GH2"/>
</dbReference>
<evidence type="ECO:0000256" key="3">
    <source>
        <dbReference type="ARBA" id="ARBA00004613"/>
    </source>
</evidence>
<feature type="domain" description="Beta-mannosidase-like galactose-binding" evidence="20">
    <location>
        <begin position="38"/>
        <end position="211"/>
    </location>
</feature>
<keyword evidence="7" id="KW-0964">Secreted</keyword>
<reference evidence="21 22" key="1">
    <citation type="submission" date="2017-02" db="EMBL/GenBank/DDBJ databases">
        <authorList>
            <person name="Peterson S.W."/>
        </authorList>
    </citation>
    <scope>NUCLEOTIDE SEQUENCE [LARGE SCALE GENOMIC DNA]</scope>
    <source>
        <strain evidence="21 22">DSM 24412</strain>
    </source>
</reference>
<keyword evidence="9" id="KW-0378">Hydrolase</keyword>
<evidence type="ECO:0000256" key="13">
    <source>
        <dbReference type="ARBA" id="ARBA00038429"/>
    </source>
</evidence>
<evidence type="ECO:0000256" key="5">
    <source>
        <dbReference type="ARBA" id="ARBA00011738"/>
    </source>
</evidence>
<dbReference type="AlphaFoldDB" id="A0A1T5AIR1"/>
<dbReference type="EC" id="3.2.1.25" evidence="6"/>
<dbReference type="SUPFAM" id="SSF49785">
    <property type="entry name" value="Galactose-binding domain-like"/>
    <property type="match status" value="1"/>
</dbReference>
<dbReference type="InterPro" id="IPR006102">
    <property type="entry name" value="Ig-like_GH2"/>
</dbReference>
<dbReference type="Pfam" id="PF17786">
    <property type="entry name" value="Mannosidase_ig"/>
    <property type="match status" value="1"/>
</dbReference>